<comment type="caution">
    <text evidence="6">The sequence shown here is derived from an EMBL/GenBank/DDBJ whole genome shotgun (WGS) entry which is preliminary data.</text>
</comment>
<name>A0ABS7LGC9_9HYPH</name>
<dbReference type="EMBL" id="JABTXI010000003">
    <property type="protein sequence ID" value="MBY3590274.1"/>
    <property type="molecule type" value="Genomic_DNA"/>
</dbReference>
<evidence type="ECO:0000313" key="6">
    <source>
        <dbReference type="EMBL" id="MBY3590274.1"/>
    </source>
</evidence>
<keyword evidence="4" id="KW-0574">Periplasm</keyword>
<evidence type="ECO:0000256" key="3">
    <source>
        <dbReference type="ARBA" id="ARBA00022448"/>
    </source>
</evidence>
<proteinExistence type="inferred from homology"/>
<dbReference type="Pfam" id="PF01547">
    <property type="entry name" value="SBP_bac_1"/>
    <property type="match status" value="1"/>
</dbReference>
<dbReference type="InterPro" id="IPR050490">
    <property type="entry name" value="Bact_solute-bd_prot1"/>
</dbReference>
<accession>A0ABS7LGC9</accession>
<comment type="subcellular location">
    <subcellularLocation>
        <location evidence="1">Periplasm</location>
    </subcellularLocation>
</comment>
<sequence length="446" mass="47742">MQRSIHSTAAMIAAVSVISISWGAFPATASAAGDAPVADPAAKVDYSGKLTILTKFGLQLLSPYFVNVAKAYEAQHPGVKIELIQENDDSIKGKTKTLVASNSLPDIYFSWTGTWGENFIRGNRAVDLSRVIGPETEWGKTLSPAAVKAFSYNGKYFGVPLYLDAKFMGYNKKMFADLGIAPPKDFDALLKACDALKASGVVPIAIGNKESWPLVHYLGQLLAYNVPTETLERDFNPKTATFDHPGYIAALGQYRSLQERCAGGAQVNGLSYQTALQSMSDKKAAMYYQEIIEFDQAATKETALKPEEFGFFKLPAPSDAKGSVTALEGAPEGYMVNARAKNVPLAIDFLKFLTSQENGRTLSAPPYGQPSAVIGGADKTRINPNVAEGMEEIAKASYLMPWLDTVNHPRVAAAWLSGLQAFAGGSMSAEDLLASVRKAAAAAAGQ</sequence>
<evidence type="ECO:0000256" key="5">
    <source>
        <dbReference type="SAM" id="SignalP"/>
    </source>
</evidence>
<protein>
    <submittedName>
        <fullName evidence="6">Extracellular solute-binding protein</fullName>
    </submittedName>
</protein>
<dbReference type="RefSeq" id="WP_221095316.1">
    <property type="nucleotide sequence ID" value="NZ_JABDWX010000013.1"/>
</dbReference>
<dbReference type="PANTHER" id="PTHR43649:SF29">
    <property type="entry name" value="OSMOPROTECTIVE COMPOUNDS-BINDING PROTEIN GGTB"/>
    <property type="match status" value="1"/>
</dbReference>
<evidence type="ECO:0000256" key="1">
    <source>
        <dbReference type="ARBA" id="ARBA00004418"/>
    </source>
</evidence>
<evidence type="ECO:0000256" key="4">
    <source>
        <dbReference type="ARBA" id="ARBA00022764"/>
    </source>
</evidence>
<evidence type="ECO:0000313" key="7">
    <source>
        <dbReference type="Proteomes" id="UP000720124"/>
    </source>
</evidence>
<dbReference type="SUPFAM" id="SSF53850">
    <property type="entry name" value="Periplasmic binding protein-like II"/>
    <property type="match status" value="1"/>
</dbReference>
<feature type="chain" id="PRO_5046779362" evidence="5">
    <location>
        <begin position="32"/>
        <end position="446"/>
    </location>
</feature>
<comment type="similarity">
    <text evidence="2">Belongs to the bacterial solute-binding protein 1 family.</text>
</comment>
<keyword evidence="7" id="KW-1185">Reference proteome</keyword>
<organism evidence="6 7">
    <name type="scientific">Rhizobium bangladeshense</name>
    <dbReference type="NCBI Taxonomy" id="1138189"/>
    <lineage>
        <taxon>Bacteria</taxon>
        <taxon>Pseudomonadati</taxon>
        <taxon>Pseudomonadota</taxon>
        <taxon>Alphaproteobacteria</taxon>
        <taxon>Hyphomicrobiales</taxon>
        <taxon>Rhizobiaceae</taxon>
        <taxon>Rhizobium/Agrobacterium group</taxon>
        <taxon>Rhizobium</taxon>
    </lineage>
</organism>
<dbReference type="Gene3D" id="3.40.190.10">
    <property type="entry name" value="Periplasmic binding protein-like II"/>
    <property type="match status" value="2"/>
</dbReference>
<keyword evidence="5" id="KW-0732">Signal</keyword>
<reference evidence="6 7" key="1">
    <citation type="submission" date="2020-06" db="EMBL/GenBank/DDBJ databases">
        <title>Global-level population genomics: horizontal gene transfer, symbiosis and evolution in Rhizobia.</title>
        <authorList>
            <person name="Gai Y."/>
        </authorList>
    </citation>
    <scope>NUCLEOTIDE SEQUENCE [LARGE SCALE GENOMIC DNA]</scope>
    <source>
        <strain evidence="6 7">PLR6_1b</strain>
    </source>
</reference>
<keyword evidence="3" id="KW-0813">Transport</keyword>
<gene>
    <name evidence="6" type="ORF">HJA87_10305</name>
</gene>
<dbReference type="InterPro" id="IPR006059">
    <property type="entry name" value="SBP"/>
</dbReference>
<evidence type="ECO:0000256" key="2">
    <source>
        <dbReference type="ARBA" id="ARBA00008520"/>
    </source>
</evidence>
<feature type="signal peptide" evidence="5">
    <location>
        <begin position="1"/>
        <end position="31"/>
    </location>
</feature>
<dbReference type="PANTHER" id="PTHR43649">
    <property type="entry name" value="ARABINOSE-BINDING PROTEIN-RELATED"/>
    <property type="match status" value="1"/>
</dbReference>
<dbReference type="Proteomes" id="UP000720124">
    <property type="component" value="Unassembled WGS sequence"/>
</dbReference>